<dbReference type="Proteomes" id="UP000800035">
    <property type="component" value="Unassembled WGS sequence"/>
</dbReference>
<evidence type="ECO:0000313" key="3">
    <source>
        <dbReference type="Proteomes" id="UP000800035"/>
    </source>
</evidence>
<proteinExistence type="predicted"/>
<gene>
    <name evidence="2" type="ORF">CC80DRAFT_488224</name>
</gene>
<keyword evidence="3" id="KW-1185">Reference proteome</keyword>
<sequence>MVYSPPLPSPLPLRHHRHTLPSPPTHSLPKPSNYLCHPNNPQFRGSRDTLCRKLDLLQGRKDGHARWQGRGR</sequence>
<accession>A0A6A5UL65</accession>
<organism evidence="2 3">
    <name type="scientific">Byssothecium circinans</name>
    <dbReference type="NCBI Taxonomy" id="147558"/>
    <lineage>
        <taxon>Eukaryota</taxon>
        <taxon>Fungi</taxon>
        <taxon>Dikarya</taxon>
        <taxon>Ascomycota</taxon>
        <taxon>Pezizomycotina</taxon>
        <taxon>Dothideomycetes</taxon>
        <taxon>Pleosporomycetidae</taxon>
        <taxon>Pleosporales</taxon>
        <taxon>Massarineae</taxon>
        <taxon>Massarinaceae</taxon>
        <taxon>Byssothecium</taxon>
    </lineage>
</organism>
<feature type="compositionally biased region" description="Pro residues" evidence="1">
    <location>
        <begin position="1"/>
        <end position="11"/>
    </location>
</feature>
<protein>
    <submittedName>
        <fullName evidence="2">Uncharacterized protein</fullName>
    </submittedName>
</protein>
<dbReference type="EMBL" id="ML976980">
    <property type="protein sequence ID" value="KAF1961817.1"/>
    <property type="molecule type" value="Genomic_DNA"/>
</dbReference>
<evidence type="ECO:0000313" key="2">
    <source>
        <dbReference type="EMBL" id="KAF1961817.1"/>
    </source>
</evidence>
<feature type="region of interest" description="Disordered" evidence="1">
    <location>
        <begin position="1"/>
        <end position="41"/>
    </location>
</feature>
<evidence type="ECO:0000256" key="1">
    <source>
        <dbReference type="SAM" id="MobiDB-lite"/>
    </source>
</evidence>
<reference evidence="2" key="1">
    <citation type="journal article" date="2020" name="Stud. Mycol.">
        <title>101 Dothideomycetes genomes: a test case for predicting lifestyles and emergence of pathogens.</title>
        <authorList>
            <person name="Haridas S."/>
            <person name="Albert R."/>
            <person name="Binder M."/>
            <person name="Bloem J."/>
            <person name="Labutti K."/>
            <person name="Salamov A."/>
            <person name="Andreopoulos B."/>
            <person name="Baker S."/>
            <person name="Barry K."/>
            <person name="Bills G."/>
            <person name="Bluhm B."/>
            <person name="Cannon C."/>
            <person name="Castanera R."/>
            <person name="Culley D."/>
            <person name="Daum C."/>
            <person name="Ezra D."/>
            <person name="Gonzalez J."/>
            <person name="Henrissat B."/>
            <person name="Kuo A."/>
            <person name="Liang C."/>
            <person name="Lipzen A."/>
            <person name="Lutzoni F."/>
            <person name="Magnuson J."/>
            <person name="Mondo S."/>
            <person name="Nolan M."/>
            <person name="Ohm R."/>
            <person name="Pangilinan J."/>
            <person name="Park H.-J."/>
            <person name="Ramirez L."/>
            <person name="Alfaro M."/>
            <person name="Sun H."/>
            <person name="Tritt A."/>
            <person name="Yoshinaga Y."/>
            <person name="Zwiers L.-H."/>
            <person name="Turgeon B."/>
            <person name="Goodwin S."/>
            <person name="Spatafora J."/>
            <person name="Crous P."/>
            <person name="Grigoriev I."/>
        </authorList>
    </citation>
    <scope>NUCLEOTIDE SEQUENCE</scope>
    <source>
        <strain evidence="2">CBS 675.92</strain>
    </source>
</reference>
<name>A0A6A5UL65_9PLEO</name>
<dbReference type="AlphaFoldDB" id="A0A6A5UL65"/>